<dbReference type="EMBL" id="DS989850">
    <property type="protein sequence ID" value="EDX75317.1"/>
    <property type="molecule type" value="Genomic_DNA"/>
</dbReference>
<dbReference type="Proteomes" id="UP000003835">
    <property type="component" value="Unassembled WGS sequence"/>
</dbReference>
<evidence type="ECO:0000259" key="2">
    <source>
        <dbReference type="Pfam" id="PF13579"/>
    </source>
</evidence>
<dbReference type="eggNOG" id="COG0438">
    <property type="taxonomic scope" value="Bacteria"/>
</dbReference>
<dbReference type="SUPFAM" id="SSF53756">
    <property type="entry name" value="UDP-Glycosyltransferase/glycogen phosphorylase"/>
    <property type="match status" value="1"/>
</dbReference>
<evidence type="ECO:0000313" key="3">
    <source>
        <dbReference type="EMBL" id="EDX75317.1"/>
    </source>
</evidence>
<dbReference type="InterPro" id="IPR050194">
    <property type="entry name" value="Glycosyltransferase_grp1"/>
</dbReference>
<dbReference type="InterPro" id="IPR001296">
    <property type="entry name" value="Glyco_trans_1"/>
</dbReference>
<dbReference type="InterPro" id="IPR028098">
    <property type="entry name" value="Glyco_trans_4-like_N"/>
</dbReference>
<keyword evidence="3" id="KW-0808">Transferase</keyword>
<name>B4VS52_9CYAN</name>
<dbReference type="HOGENOM" id="CLU_009583_2_1_3"/>
<dbReference type="GO" id="GO:0016757">
    <property type="term" value="F:glycosyltransferase activity"/>
    <property type="evidence" value="ECO:0007669"/>
    <property type="project" value="InterPro"/>
</dbReference>
<evidence type="ECO:0000259" key="1">
    <source>
        <dbReference type="Pfam" id="PF00534"/>
    </source>
</evidence>
<accession>B4VS52</accession>
<reference evidence="3 4" key="1">
    <citation type="submission" date="2008-07" db="EMBL/GenBank/DDBJ databases">
        <authorList>
            <person name="Tandeau de Marsac N."/>
            <person name="Ferriera S."/>
            <person name="Johnson J."/>
            <person name="Kravitz S."/>
            <person name="Beeson K."/>
            <person name="Sutton G."/>
            <person name="Rogers Y.-H."/>
            <person name="Friedman R."/>
            <person name="Frazier M."/>
            <person name="Venter J.C."/>
        </authorList>
    </citation>
    <scope>NUCLEOTIDE SEQUENCE [LARGE SCALE GENOMIC DNA]</scope>
    <source>
        <strain evidence="3 4">PCC 7420</strain>
    </source>
</reference>
<dbReference type="Pfam" id="PF13579">
    <property type="entry name" value="Glyco_trans_4_4"/>
    <property type="match status" value="1"/>
</dbReference>
<protein>
    <submittedName>
        <fullName evidence="3">Glycosyl transferase, group 1 family protein</fullName>
    </submittedName>
</protein>
<feature type="domain" description="Glycosyl transferase family 1" evidence="1">
    <location>
        <begin position="189"/>
        <end position="353"/>
    </location>
</feature>
<keyword evidence="4" id="KW-1185">Reference proteome</keyword>
<proteinExistence type="predicted"/>
<dbReference type="PANTHER" id="PTHR45947:SF3">
    <property type="entry name" value="SULFOQUINOVOSYL TRANSFERASE SQD2"/>
    <property type="match status" value="1"/>
</dbReference>
<dbReference type="AlphaFoldDB" id="B4VS52"/>
<dbReference type="STRING" id="118168.MC7420_2321"/>
<evidence type="ECO:0000313" key="4">
    <source>
        <dbReference type="Proteomes" id="UP000003835"/>
    </source>
</evidence>
<gene>
    <name evidence="3" type="ORF">MC7420_2321</name>
</gene>
<dbReference type="PANTHER" id="PTHR45947">
    <property type="entry name" value="SULFOQUINOVOSYL TRANSFERASE SQD2"/>
    <property type="match status" value="1"/>
</dbReference>
<dbReference type="Pfam" id="PF00534">
    <property type="entry name" value="Glycos_transf_1"/>
    <property type="match status" value="1"/>
</dbReference>
<sequence>MRGGPSQAVLAMVKALCTQGIDAEIATTNDNGSDLLDVPLQQPTEYKKVPIWFFSRFSPDVASIREFAFSGQLTAWLWQHITEYDLLHIHAIFSYASTAAMAIARLRGIPYIVRPLGQLCQWSLQQSAGKKQIYLNLIERANLQHSQAIHFTSLQEQREASELNLKPPSFILPHGVSVPAFIPDAHYQLRQRLNVPEDEPIILFISRLHPKKGLEYLIPALGKLADQRFTFVLAGSGSCQYEAEIDALLIAAGIDKRTYRSGFVTGEMKDLLLQGSDVFALTSHSENFGVVVLEALAVGLPVLVTPGVALASVVKQHQLGYVAELDVAAIASAMKQLLNHRQETKVMGNRARQLILEQYTWNRIALNLIEVYTAIIQKYPVPFFY</sequence>
<dbReference type="CDD" id="cd03821">
    <property type="entry name" value="GT4_Bme6-like"/>
    <property type="match status" value="1"/>
</dbReference>
<dbReference type="Gene3D" id="3.40.50.2000">
    <property type="entry name" value="Glycogen Phosphorylase B"/>
    <property type="match status" value="2"/>
</dbReference>
<feature type="domain" description="Glycosyltransferase subfamily 4-like N-terminal" evidence="2">
    <location>
        <begin position="3"/>
        <end position="167"/>
    </location>
</feature>
<organism evidence="3 4">
    <name type="scientific">Coleofasciculus chthonoplastes PCC 7420</name>
    <dbReference type="NCBI Taxonomy" id="118168"/>
    <lineage>
        <taxon>Bacteria</taxon>
        <taxon>Bacillati</taxon>
        <taxon>Cyanobacteriota</taxon>
        <taxon>Cyanophyceae</taxon>
        <taxon>Coleofasciculales</taxon>
        <taxon>Coleofasciculaceae</taxon>
        <taxon>Coleofasciculus</taxon>
    </lineage>
</organism>